<organism evidence="4 5">
    <name type="scientific">Marinobacterium halophilum</name>
    <dbReference type="NCBI Taxonomy" id="267374"/>
    <lineage>
        <taxon>Bacteria</taxon>
        <taxon>Pseudomonadati</taxon>
        <taxon>Pseudomonadota</taxon>
        <taxon>Gammaproteobacteria</taxon>
        <taxon>Oceanospirillales</taxon>
        <taxon>Oceanospirillaceae</taxon>
        <taxon>Marinobacterium</taxon>
    </lineage>
</organism>
<keyword evidence="2 3" id="KW-0862">Zinc</keyword>
<evidence type="ECO:0000313" key="4">
    <source>
        <dbReference type="EMBL" id="PSL15864.1"/>
    </source>
</evidence>
<comment type="subunit">
    <text evidence="3">Interacts with GyrB.</text>
</comment>
<dbReference type="Pfam" id="PF03884">
    <property type="entry name" value="YacG"/>
    <property type="match status" value="1"/>
</dbReference>
<feature type="binding site" evidence="3">
    <location>
        <position position="11"/>
    </location>
    <ligand>
        <name>Zn(2+)</name>
        <dbReference type="ChEBI" id="CHEBI:29105"/>
    </ligand>
</feature>
<reference evidence="4 5" key="1">
    <citation type="submission" date="2018-03" db="EMBL/GenBank/DDBJ databases">
        <title>Genomic Encyclopedia of Archaeal and Bacterial Type Strains, Phase II (KMG-II): from individual species to whole genera.</title>
        <authorList>
            <person name="Goeker M."/>
        </authorList>
    </citation>
    <scope>NUCLEOTIDE SEQUENCE [LARGE SCALE GENOMIC DNA]</scope>
    <source>
        <strain evidence="4 5">DSM 17586</strain>
    </source>
</reference>
<dbReference type="GO" id="GO:0008270">
    <property type="term" value="F:zinc ion binding"/>
    <property type="evidence" value="ECO:0007669"/>
    <property type="project" value="UniProtKB-UniRule"/>
</dbReference>
<protein>
    <recommendedName>
        <fullName evidence="3">DNA gyrase inhibitor YacG</fullName>
    </recommendedName>
</protein>
<dbReference type="InterPro" id="IPR013088">
    <property type="entry name" value="Znf_NHR/GATA"/>
</dbReference>
<dbReference type="GO" id="GO:0008657">
    <property type="term" value="F:DNA topoisomerase type II (double strand cut, ATP-hydrolyzing) inhibitor activity"/>
    <property type="evidence" value="ECO:0007669"/>
    <property type="project" value="UniProtKB-UniRule"/>
</dbReference>
<comment type="similarity">
    <text evidence="3">Belongs to the DNA gyrase inhibitor YacG family.</text>
</comment>
<keyword evidence="5" id="KW-1185">Reference proteome</keyword>
<dbReference type="HAMAP" id="MF_00649">
    <property type="entry name" value="DNA_gyrase_inhibitor_YacG"/>
    <property type="match status" value="1"/>
</dbReference>
<dbReference type="EMBL" id="PYGI01000003">
    <property type="protein sequence ID" value="PSL15864.1"/>
    <property type="molecule type" value="Genomic_DNA"/>
</dbReference>
<accession>A0A2P8F2C5</accession>
<feature type="binding site" evidence="3">
    <location>
        <position position="30"/>
    </location>
    <ligand>
        <name>Zn(2+)</name>
        <dbReference type="ChEBI" id="CHEBI:29105"/>
    </ligand>
</feature>
<evidence type="ECO:0000256" key="1">
    <source>
        <dbReference type="ARBA" id="ARBA00022723"/>
    </source>
</evidence>
<dbReference type="SUPFAM" id="SSF57716">
    <property type="entry name" value="Glucocorticoid receptor-like (DNA-binding domain)"/>
    <property type="match status" value="1"/>
</dbReference>
<dbReference type="GO" id="GO:0006355">
    <property type="term" value="P:regulation of DNA-templated transcription"/>
    <property type="evidence" value="ECO:0007669"/>
    <property type="project" value="InterPro"/>
</dbReference>
<evidence type="ECO:0000256" key="2">
    <source>
        <dbReference type="ARBA" id="ARBA00022833"/>
    </source>
</evidence>
<comment type="function">
    <text evidence="3">Inhibits all the catalytic activities of DNA gyrase by preventing its interaction with DNA. Acts by binding directly to the C-terminal domain of GyrB, which probably disrupts DNA binding by the gyrase.</text>
</comment>
<dbReference type="InterPro" id="IPR005584">
    <property type="entry name" value="DNA_gyrase_inhibitor_YacG"/>
</dbReference>
<dbReference type="Gene3D" id="3.30.50.10">
    <property type="entry name" value="Erythroid Transcription Factor GATA-1, subunit A"/>
    <property type="match status" value="1"/>
</dbReference>
<sequence length="74" mass="8339">MTDTRVKMVKCPQCSQPAAYAESNPFRPFCSERCRLIDLGEWASEGYQIAAEPSLDEFSSGMTAEEMTFTPTRH</sequence>
<keyword evidence="1 3" id="KW-0479">Metal-binding</keyword>
<evidence type="ECO:0000256" key="3">
    <source>
        <dbReference type="HAMAP-Rule" id="MF_00649"/>
    </source>
</evidence>
<feature type="binding site" evidence="3">
    <location>
        <position position="14"/>
    </location>
    <ligand>
        <name>Zn(2+)</name>
        <dbReference type="ChEBI" id="CHEBI:29105"/>
    </ligand>
</feature>
<proteinExistence type="inferred from homology"/>
<comment type="cofactor">
    <cofactor evidence="3">
        <name>Zn(2+)</name>
        <dbReference type="ChEBI" id="CHEBI:29105"/>
    </cofactor>
    <text evidence="3">Binds 1 zinc ion.</text>
</comment>
<name>A0A2P8F2C5_9GAMM</name>
<dbReference type="RefSeq" id="WP_245912587.1">
    <property type="nucleotide sequence ID" value="NZ_PYGI01000003.1"/>
</dbReference>
<comment type="caution">
    <text evidence="4">The sequence shown here is derived from an EMBL/GenBank/DDBJ whole genome shotgun (WGS) entry which is preliminary data.</text>
</comment>
<evidence type="ECO:0000313" key="5">
    <source>
        <dbReference type="Proteomes" id="UP000242133"/>
    </source>
</evidence>
<feature type="binding site" evidence="3">
    <location>
        <position position="34"/>
    </location>
    <ligand>
        <name>Zn(2+)</name>
        <dbReference type="ChEBI" id="CHEBI:29105"/>
    </ligand>
</feature>
<dbReference type="Proteomes" id="UP000242133">
    <property type="component" value="Unassembled WGS sequence"/>
</dbReference>
<dbReference type="PANTHER" id="PTHR36150:SF1">
    <property type="entry name" value="DNA GYRASE INHIBITOR YACG"/>
    <property type="match status" value="1"/>
</dbReference>
<dbReference type="PANTHER" id="PTHR36150">
    <property type="entry name" value="DNA GYRASE INHIBITOR YACG"/>
    <property type="match status" value="1"/>
</dbReference>
<dbReference type="AlphaFoldDB" id="A0A2P8F2C5"/>
<gene>
    <name evidence="3" type="primary">yacG</name>
    <name evidence="4" type="ORF">CLV44_103145</name>
</gene>